<keyword evidence="2" id="KW-0677">Repeat</keyword>
<dbReference type="EMBL" id="NBNE01001303">
    <property type="protein sequence ID" value="OWZ14589.1"/>
    <property type="molecule type" value="Genomic_DNA"/>
</dbReference>
<accession>A0A225WBS3</accession>
<dbReference type="Proteomes" id="UP000198211">
    <property type="component" value="Unassembled WGS sequence"/>
</dbReference>
<organism evidence="3 4">
    <name type="scientific">Phytophthora megakarya</name>
    <dbReference type="NCBI Taxonomy" id="4795"/>
    <lineage>
        <taxon>Eukaryota</taxon>
        <taxon>Sar</taxon>
        <taxon>Stramenopiles</taxon>
        <taxon>Oomycota</taxon>
        <taxon>Peronosporomycetes</taxon>
        <taxon>Peronosporales</taxon>
        <taxon>Peronosporaceae</taxon>
        <taxon>Phytophthora</taxon>
    </lineage>
</organism>
<dbReference type="Pfam" id="PF24681">
    <property type="entry name" value="Kelch_KLHDC2_KLHL20_DRC7"/>
    <property type="match status" value="1"/>
</dbReference>
<dbReference type="AlphaFoldDB" id="A0A225WBS3"/>
<keyword evidence="1" id="KW-0880">Kelch repeat</keyword>
<dbReference type="SUPFAM" id="SSF50965">
    <property type="entry name" value="Galactose oxidase, central domain"/>
    <property type="match status" value="1"/>
</dbReference>
<evidence type="ECO:0000256" key="1">
    <source>
        <dbReference type="ARBA" id="ARBA00022441"/>
    </source>
</evidence>
<gene>
    <name evidence="3" type="ORF">PHMEG_00011909</name>
</gene>
<dbReference type="InterPro" id="IPR011043">
    <property type="entry name" value="Gal_Oxase/kelch_b-propeller"/>
</dbReference>
<dbReference type="STRING" id="4795.A0A225WBS3"/>
<protein>
    <submittedName>
        <fullName evidence="3">Uncharacterized protein</fullName>
    </submittedName>
</protein>
<keyword evidence="4" id="KW-1185">Reference proteome</keyword>
<proteinExistence type="predicted"/>
<dbReference type="PANTHER" id="PTHR46093">
    <property type="entry name" value="ACYL-COA-BINDING DOMAIN-CONTAINING PROTEIN 5"/>
    <property type="match status" value="1"/>
</dbReference>
<reference evidence="4" key="1">
    <citation type="submission" date="2017-03" db="EMBL/GenBank/DDBJ databases">
        <title>Phytopthora megakarya and P. palmivora, two closely related causual agents of cacao black pod achieved similar genome size and gene model numbers by different mechanisms.</title>
        <authorList>
            <person name="Ali S."/>
            <person name="Shao J."/>
            <person name="Larry D.J."/>
            <person name="Kronmiller B."/>
            <person name="Shen D."/>
            <person name="Strem M.D."/>
            <person name="Melnick R.L."/>
            <person name="Guiltinan M.J."/>
            <person name="Tyler B.M."/>
            <person name="Meinhardt L.W."/>
            <person name="Bailey B.A."/>
        </authorList>
    </citation>
    <scope>NUCLEOTIDE SEQUENCE [LARGE SCALE GENOMIC DNA]</scope>
    <source>
        <strain evidence="4">zdho120</strain>
    </source>
</reference>
<dbReference type="InterPro" id="IPR015915">
    <property type="entry name" value="Kelch-typ_b-propeller"/>
</dbReference>
<dbReference type="OrthoDB" id="45365at2759"/>
<dbReference type="Gene3D" id="2.120.10.80">
    <property type="entry name" value="Kelch-type beta propeller"/>
    <property type="match status" value="2"/>
</dbReference>
<name>A0A225WBS3_9STRA</name>
<evidence type="ECO:0000313" key="3">
    <source>
        <dbReference type="EMBL" id="OWZ14589.1"/>
    </source>
</evidence>
<evidence type="ECO:0000256" key="2">
    <source>
        <dbReference type="ARBA" id="ARBA00022737"/>
    </source>
</evidence>
<dbReference type="PANTHER" id="PTHR46093:SF18">
    <property type="entry name" value="FIBRONECTIN TYPE-III DOMAIN-CONTAINING PROTEIN"/>
    <property type="match status" value="1"/>
</dbReference>
<sequence>MYVEMLDFHREQDASFVCDSYRKLKWVRERQHHRIAALQQEQENKAELDENVQDSVPIVESAPVAAETYDENTEDVLSGSPVDEADNPFNILVGDVLRGYNLSVACRGVLPVLGSDPLEVISIPCIRDGNSLTLCSVPGVGDFLVVFGGRVFRDTSMLVPRGVRQDPMLFERTRYTYSNSVYVFDLATNMWTRNECYGREPRERSDHSALFMAPQNLLIYGGRGRNGQVLRDFFALSLELWHWTQIDTSATPYERYWHGWCIAFDTERSWRQEPIIFLFGGKSDTLVYKDLYQLQTKHLKLLLADEEDHMRNDIRGGNEEPTVQREGRRVSVATQLLIKDRGQSRLPAWFLPDTVGKPPSARFGMQLVALEYEQLAVIGGWRTSKNKFNNTMKNRSLDVHILDLTTLVWSTPKLSTLVSAQPYVPSERLLFECFYSNKTLVLFGGHTYASNGETESFSACEDASTALYKLDVSRMIWRRQKFPVTSDKAVESQAVVPLPLAHLHSSNNAVFNGQAFTCSSEINSLQLQLTAFDIGAPRS</sequence>
<comment type="caution">
    <text evidence="3">The sequence shown here is derived from an EMBL/GenBank/DDBJ whole genome shotgun (WGS) entry which is preliminary data.</text>
</comment>
<evidence type="ECO:0000313" key="4">
    <source>
        <dbReference type="Proteomes" id="UP000198211"/>
    </source>
</evidence>